<keyword evidence="1 4" id="KW-0489">Methyltransferase</keyword>
<dbReference type="PANTHER" id="PTHR43861">
    <property type="entry name" value="TRANS-ACONITATE 2-METHYLTRANSFERASE-RELATED"/>
    <property type="match status" value="1"/>
</dbReference>
<dbReference type="GO" id="GO:0032259">
    <property type="term" value="P:methylation"/>
    <property type="evidence" value="ECO:0007669"/>
    <property type="project" value="UniProtKB-KW"/>
</dbReference>
<evidence type="ECO:0000259" key="3">
    <source>
        <dbReference type="Pfam" id="PF13649"/>
    </source>
</evidence>
<keyword evidence="4" id="KW-0830">Ubiquinone</keyword>
<dbReference type="CDD" id="cd02440">
    <property type="entry name" value="AdoMet_MTases"/>
    <property type="match status" value="1"/>
</dbReference>
<evidence type="ECO:0000256" key="2">
    <source>
        <dbReference type="ARBA" id="ARBA00022679"/>
    </source>
</evidence>
<dbReference type="EMBL" id="SHKK01000001">
    <property type="protein sequence ID" value="RZT79251.1"/>
    <property type="molecule type" value="Genomic_DNA"/>
</dbReference>
<dbReference type="RefSeq" id="WP_130401668.1">
    <property type="nucleotide sequence ID" value="NZ_SHKK01000001.1"/>
</dbReference>
<dbReference type="AlphaFoldDB" id="A0A4Q7UGC0"/>
<comment type="caution">
    <text evidence="4">The sequence shown here is derived from an EMBL/GenBank/DDBJ whole genome shotgun (WGS) entry which is preliminary data.</text>
</comment>
<accession>A0A4Q7UGC0</accession>
<dbReference type="Pfam" id="PF13649">
    <property type="entry name" value="Methyltransf_25"/>
    <property type="match status" value="1"/>
</dbReference>
<keyword evidence="5" id="KW-1185">Reference proteome</keyword>
<dbReference type="PANTHER" id="PTHR43861:SF1">
    <property type="entry name" value="TRANS-ACONITATE 2-METHYLTRANSFERASE"/>
    <property type="match status" value="1"/>
</dbReference>
<dbReference type="InterPro" id="IPR029063">
    <property type="entry name" value="SAM-dependent_MTases_sf"/>
</dbReference>
<feature type="domain" description="Methyltransferase" evidence="3">
    <location>
        <begin position="46"/>
        <end position="136"/>
    </location>
</feature>
<name>A0A4Q7UGC0_9ACTN</name>
<dbReference type="GO" id="GO:0008168">
    <property type="term" value="F:methyltransferase activity"/>
    <property type="evidence" value="ECO:0007669"/>
    <property type="project" value="UniProtKB-KW"/>
</dbReference>
<evidence type="ECO:0000313" key="4">
    <source>
        <dbReference type="EMBL" id="RZT79251.1"/>
    </source>
</evidence>
<reference evidence="4 5" key="1">
    <citation type="submission" date="2019-02" db="EMBL/GenBank/DDBJ databases">
        <title>Sequencing the genomes of 1000 actinobacteria strains.</title>
        <authorList>
            <person name="Klenk H.-P."/>
        </authorList>
    </citation>
    <scope>NUCLEOTIDE SEQUENCE [LARGE SCALE GENOMIC DNA]</scope>
    <source>
        <strain evidence="4 5">DSM 45888</strain>
    </source>
</reference>
<protein>
    <submittedName>
        <fullName evidence="4">Ubiquinone/menaquinone biosynthesis C-methylase UbiE</fullName>
    </submittedName>
</protein>
<keyword evidence="2" id="KW-0808">Transferase</keyword>
<evidence type="ECO:0000256" key="1">
    <source>
        <dbReference type="ARBA" id="ARBA00022603"/>
    </source>
</evidence>
<dbReference type="Proteomes" id="UP000293781">
    <property type="component" value="Unassembled WGS sequence"/>
</dbReference>
<gene>
    <name evidence="4" type="ORF">EV382_2449</name>
</gene>
<sequence length="200" mass="21972">METDKVRQAYTSVAELYIDLFGTSQQVDADDLDFIRRHLASRPGRVLDLGCGPGHLTGYLRELGVDAAGIDLVPEFIAHARAAHPSVEFHLGSMERLDVADGSIDGILAWYSLIHLPPPEVDGVLTEFRRALAPAGRLVLGVFDAEELGAFDHKVLTAYRWPVDEIAERLGRAGFREIERVRRPSSDQHRPLAAVAAIAV</sequence>
<dbReference type="InterPro" id="IPR041698">
    <property type="entry name" value="Methyltransf_25"/>
</dbReference>
<dbReference type="Gene3D" id="3.40.50.150">
    <property type="entry name" value="Vaccinia Virus protein VP39"/>
    <property type="match status" value="1"/>
</dbReference>
<proteinExistence type="predicted"/>
<dbReference type="SUPFAM" id="SSF53335">
    <property type="entry name" value="S-adenosyl-L-methionine-dependent methyltransferases"/>
    <property type="match status" value="1"/>
</dbReference>
<organism evidence="4 5">
    <name type="scientific">Micromonospora violae</name>
    <dbReference type="NCBI Taxonomy" id="1278207"/>
    <lineage>
        <taxon>Bacteria</taxon>
        <taxon>Bacillati</taxon>
        <taxon>Actinomycetota</taxon>
        <taxon>Actinomycetes</taxon>
        <taxon>Micromonosporales</taxon>
        <taxon>Micromonosporaceae</taxon>
        <taxon>Micromonospora</taxon>
    </lineage>
</organism>
<evidence type="ECO:0000313" key="5">
    <source>
        <dbReference type="Proteomes" id="UP000293781"/>
    </source>
</evidence>
<dbReference type="OrthoDB" id="9805171at2"/>